<evidence type="ECO:0000313" key="1">
    <source>
        <dbReference type="EMBL" id="MFB9753421.1"/>
    </source>
</evidence>
<dbReference type="GO" id="GO:0016779">
    <property type="term" value="F:nucleotidyltransferase activity"/>
    <property type="evidence" value="ECO:0007669"/>
    <property type="project" value="UniProtKB-KW"/>
</dbReference>
<dbReference type="RefSeq" id="WP_344901452.1">
    <property type="nucleotide sequence ID" value="NZ_BAAAYO010000001.1"/>
</dbReference>
<keyword evidence="1" id="KW-0808">Transferase</keyword>
<comment type="caution">
    <text evidence="1">The sequence shown here is derived from an EMBL/GenBank/DDBJ whole genome shotgun (WGS) entry which is preliminary data.</text>
</comment>
<dbReference type="Gene3D" id="3.90.550.10">
    <property type="entry name" value="Spore Coat Polysaccharide Biosynthesis Protein SpsA, Chain A"/>
    <property type="match status" value="1"/>
</dbReference>
<keyword evidence="2" id="KW-1185">Reference proteome</keyword>
<sequence length="234" mass="25596">MRRLCTICARGGSTGVVNKNIRLLHGLPLIAHSIRQAQQSGLFDHIAVSSDSSDILAAAKAYGVRYLVERPAPMATNEAPKLPAIRHCALEAERMTGIEFDTVVDLDATAPLRTSGDIAGAVALLEQSGAPNVITGTPSRRSPYFNMVELTARGTAVLAKPPSSPIARRQDAPATYDLNAAVYVWQRDWLVTCTELFNERTRLFVMAEDRATDIDTEADFAYVDYLLARKKEHL</sequence>
<dbReference type="InterPro" id="IPR029044">
    <property type="entry name" value="Nucleotide-diphossugar_trans"/>
</dbReference>
<dbReference type="SUPFAM" id="SSF53448">
    <property type="entry name" value="Nucleotide-diphospho-sugar transferases"/>
    <property type="match status" value="1"/>
</dbReference>
<dbReference type="CDD" id="cd02513">
    <property type="entry name" value="CMP-NeuAc_Synthase"/>
    <property type="match status" value="1"/>
</dbReference>
<proteinExistence type="predicted"/>
<dbReference type="PANTHER" id="PTHR21485">
    <property type="entry name" value="HAD SUPERFAMILY MEMBERS CMAS AND KDSC"/>
    <property type="match status" value="1"/>
</dbReference>
<name>A0ABV5VYP5_9BACL</name>
<keyword evidence="1" id="KW-0548">Nucleotidyltransferase</keyword>
<dbReference type="EMBL" id="JBHMAG010000012">
    <property type="protein sequence ID" value="MFB9753421.1"/>
    <property type="molecule type" value="Genomic_DNA"/>
</dbReference>
<protein>
    <submittedName>
        <fullName evidence="1">Cytidylyltransferase domain-containing protein</fullName>
    </submittedName>
</protein>
<organism evidence="1 2">
    <name type="scientific">Paenibacillus hodogayensis</name>
    <dbReference type="NCBI Taxonomy" id="279208"/>
    <lineage>
        <taxon>Bacteria</taxon>
        <taxon>Bacillati</taxon>
        <taxon>Bacillota</taxon>
        <taxon>Bacilli</taxon>
        <taxon>Bacillales</taxon>
        <taxon>Paenibacillaceae</taxon>
        <taxon>Paenibacillus</taxon>
    </lineage>
</organism>
<dbReference type="Proteomes" id="UP001589619">
    <property type="component" value="Unassembled WGS sequence"/>
</dbReference>
<dbReference type="InterPro" id="IPR050793">
    <property type="entry name" value="CMP-NeuNAc_synthase"/>
</dbReference>
<evidence type="ECO:0000313" key="2">
    <source>
        <dbReference type="Proteomes" id="UP001589619"/>
    </source>
</evidence>
<reference evidence="1 2" key="1">
    <citation type="submission" date="2024-09" db="EMBL/GenBank/DDBJ databases">
        <authorList>
            <person name="Sun Q."/>
            <person name="Mori K."/>
        </authorList>
    </citation>
    <scope>NUCLEOTIDE SEQUENCE [LARGE SCALE GENOMIC DNA]</scope>
    <source>
        <strain evidence="1 2">JCM 12520</strain>
    </source>
</reference>
<accession>A0ABV5VYP5</accession>
<gene>
    <name evidence="1" type="ORF">ACFFNY_17790</name>
</gene>
<dbReference type="InterPro" id="IPR003329">
    <property type="entry name" value="Cytidylyl_trans"/>
</dbReference>
<dbReference type="PANTHER" id="PTHR21485:SF6">
    <property type="entry name" value="N-ACYLNEURAMINATE CYTIDYLYLTRANSFERASE-RELATED"/>
    <property type="match status" value="1"/>
</dbReference>
<dbReference type="Pfam" id="PF02348">
    <property type="entry name" value="CTP_transf_3"/>
    <property type="match status" value="1"/>
</dbReference>